<dbReference type="AlphaFoldDB" id="A0A1C3RJS0"/>
<dbReference type="InterPro" id="IPR006619">
    <property type="entry name" value="PGRP_domain_met/bac"/>
</dbReference>
<feature type="domain" description="N-acetylmuramoyl-L-alanine amidase" evidence="2">
    <location>
        <begin position="1"/>
        <end position="129"/>
    </location>
</feature>
<evidence type="ECO:0000259" key="2">
    <source>
        <dbReference type="SMART" id="SM00644"/>
    </source>
</evidence>
<accession>A0A1C3RJS0</accession>
<protein>
    <recommendedName>
        <fullName evidence="6">N-acetylmuramoyl-L-alanine amidase</fullName>
    </recommendedName>
</protein>
<feature type="domain" description="Peptidoglycan recognition protein family" evidence="3">
    <location>
        <begin position="1"/>
        <end position="123"/>
    </location>
</feature>
<dbReference type="InterPro" id="IPR015510">
    <property type="entry name" value="PGRP"/>
</dbReference>
<dbReference type="Gene3D" id="3.40.80.10">
    <property type="entry name" value="Peptidoglycan recognition protein-like"/>
    <property type="match status" value="1"/>
</dbReference>
<evidence type="ECO:0000313" key="4">
    <source>
        <dbReference type="EMBL" id="SCA57489.1"/>
    </source>
</evidence>
<dbReference type="InterPro" id="IPR002502">
    <property type="entry name" value="Amidase_domain"/>
</dbReference>
<dbReference type="SMART" id="SM00644">
    <property type="entry name" value="Ami_2"/>
    <property type="match status" value="1"/>
</dbReference>
<keyword evidence="5" id="KW-1185">Reference proteome</keyword>
<dbReference type="SMART" id="SM00701">
    <property type="entry name" value="PGRP"/>
    <property type="match status" value="1"/>
</dbReference>
<dbReference type="GO" id="GO:0008270">
    <property type="term" value="F:zinc ion binding"/>
    <property type="evidence" value="ECO:0007669"/>
    <property type="project" value="InterPro"/>
</dbReference>
<dbReference type="GO" id="GO:0009253">
    <property type="term" value="P:peptidoglycan catabolic process"/>
    <property type="evidence" value="ECO:0007669"/>
    <property type="project" value="InterPro"/>
</dbReference>
<dbReference type="Proteomes" id="UP000231658">
    <property type="component" value="Unassembled WGS sequence"/>
</dbReference>
<dbReference type="PANTHER" id="PTHR11022">
    <property type="entry name" value="PEPTIDOGLYCAN RECOGNITION PROTEIN"/>
    <property type="match status" value="1"/>
</dbReference>
<dbReference type="STRING" id="1867952.MTBPR1_60002"/>
<dbReference type="EMBL" id="FLYE01000045">
    <property type="protein sequence ID" value="SCA57489.1"/>
    <property type="molecule type" value="Genomic_DNA"/>
</dbReference>
<gene>
    <name evidence="4" type="ORF">MTBPR1_60002</name>
</gene>
<reference evidence="4 5" key="1">
    <citation type="submission" date="2016-07" db="EMBL/GenBank/DDBJ databases">
        <authorList>
            <person name="Lefevre C.T."/>
        </authorList>
    </citation>
    <scope>NUCLEOTIDE SEQUENCE [LARGE SCALE GENOMIC DNA]</scope>
    <source>
        <strain evidence="4">PR1</strain>
    </source>
</reference>
<evidence type="ECO:0000259" key="3">
    <source>
        <dbReference type="SMART" id="SM00701"/>
    </source>
</evidence>
<dbReference type="Pfam" id="PF01510">
    <property type="entry name" value="Amidase_2"/>
    <property type="match status" value="1"/>
</dbReference>
<evidence type="ECO:0000256" key="1">
    <source>
        <dbReference type="ARBA" id="ARBA00007553"/>
    </source>
</evidence>
<dbReference type="PANTHER" id="PTHR11022:SF41">
    <property type="entry name" value="PEPTIDOGLYCAN-RECOGNITION PROTEIN LC-RELATED"/>
    <property type="match status" value="1"/>
</dbReference>
<dbReference type="SUPFAM" id="SSF55846">
    <property type="entry name" value="N-acetylmuramoyl-L-alanine amidase-like"/>
    <property type="match status" value="1"/>
</dbReference>
<dbReference type="GO" id="GO:0008745">
    <property type="term" value="F:N-acetylmuramoyl-L-alanine amidase activity"/>
    <property type="evidence" value="ECO:0007669"/>
    <property type="project" value="InterPro"/>
</dbReference>
<name>A0A1C3RJS0_9PROT</name>
<dbReference type="RefSeq" id="WP_069189529.1">
    <property type="nucleotide sequence ID" value="NZ_FLYE01000045.1"/>
</dbReference>
<sequence>MKVRDRTDYIIIHCSATKADMDIDAQTIRNWHVNENGWADIGYNWVIKRDGTIEQGRGDNMIGAHARGYNDKSIGICLVGGIGANGKAESNFTFAQYEALSALLAEMKQAYPQAKIIGHCDVANKACPSFDVKALVGA</sequence>
<organism evidence="4 5">
    <name type="scientific">Candidatus Terasakiella magnetica</name>
    <dbReference type="NCBI Taxonomy" id="1867952"/>
    <lineage>
        <taxon>Bacteria</taxon>
        <taxon>Pseudomonadati</taxon>
        <taxon>Pseudomonadota</taxon>
        <taxon>Alphaproteobacteria</taxon>
        <taxon>Rhodospirillales</taxon>
        <taxon>Terasakiellaceae</taxon>
        <taxon>Terasakiella</taxon>
    </lineage>
</organism>
<comment type="similarity">
    <text evidence="1">Belongs to the N-acetylmuramoyl-L-alanine amidase 2 family.</text>
</comment>
<dbReference type="CDD" id="cd06583">
    <property type="entry name" value="PGRP"/>
    <property type="match status" value="1"/>
</dbReference>
<dbReference type="InterPro" id="IPR036505">
    <property type="entry name" value="Amidase/PGRP_sf"/>
</dbReference>
<proteinExistence type="inferred from homology"/>
<evidence type="ECO:0000313" key="5">
    <source>
        <dbReference type="Proteomes" id="UP000231658"/>
    </source>
</evidence>
<evidence type="ECO:0008006" key="6">
    <source>
        <dbReference type="Google" id="ProtNLM"/>
    </source>
</evidence>